<accession>A0AC34F9E2</accession>
<dbReference type="WBParaSite" id="ES5_v2.g13717.t1">
    <property type="protein sequence ID" value="ES5_v2.g13717.t1"/>
    <property type="gene ID" value="ES5_v2.g13717"/>
</dbReference>
<proteinExistence type="predicted"/>
<organism evidence="1 2">
    <name type="scientific">Panagrolaimus sp. ES5</name>
    <dbReference type="NCBI Taxonomy" id="591445"/>
    <lineage>
        <taxon>Eukaryota</taxon>
        <taxon>Metazoa</taxon>
        <taxon>Ecdysozoa</taxon>
        <taxon>Nematoda</taxon>
        <taxon>Chromadorea</taxon>
        <taxon>Rhabditida</taxon>
        <taxon>Tylenchina</taxon>
        <taxon>Panagrolaimomorpha</taxon>
        <taxon>Panagrolaimoidea</taxon>
        <taxon>Panagrolaimidae</taxon>
        <taxon>Panagrolaimus</taxon>
    </lineage>
</organism>
<evidence type="ECO:0000313" key="2">
    <source>
        <dbReference type="WBParaSite" id="ES5_v2.g13717.t1"/>
    </source>
</evidence>
<protein>
    <submittedName>
        <fullName evidence="2">VWFD domain-containing protein</fullName>
    </submittedName>
</protein>
<sequence>MFLRLLITFTAFEIAFATSPTTTVTSTATSPTTTSTSTATSPTTTSTSTATTTQESGNCREIKKQVCLNGDPHYRTFDGAHFDYQGTCPHVLVERCSGITDFEHFSVKVKNRKYGKVSSIELAQIELFDHTIYITSSGFLYIDGVEKPFPYYYPRDIDFSINNKINFESKKERLFYYYPTDGNFSITKEGKKISFISSEGIQVHLDSFILCVDIPDCPQYFGTEKLCGLAGSYNGYCGDDMVYPNKTVLKDQGYPCQYGNMVNKWANSWNTDVYFLPPIYNDTTTCDAGVDTIENRTCDLAIHECEPIRSALKGIKAFSQCKDLDYAEVYSEYGKCVDHICEKKLSKCEALENFANFCETKLNGTVKIF</sequence>
<dbReference type="Proteomes" id="UP000887579">
    <property type="component" value="Unplaced"/>
</dbReference>
<evidence type="ECO:0000313" key="1">
    <source>
        <dbReference type="Proteomes" id="UP000887579"/>
    </source>
</evidence>
<reference evidence="2" key="1">
    <citation type="submission" date="2022-11" db="UniProtKB">
        <authorList>
            <consortium name="WormBaseParasite"/>
        </authorList>
    </citation>
    <scope>IDENTIFICATION</scope>
</reference>
<name>A0AC34F9E2_9BILA</name>